<protein>
    <recommendedName>
        <fullName evidence="4">DUF1120 domain-containing protein</fullName>
    </recommendedName>
</protein>
<dbReference type="EMBL" id="MNPW01000004">
    <property type="protein sequence ID" value="ONH55212.1"/>
    <property type="molecule type" value="Genomic_DNA"/>
</dbReference>
<proteinExistence type="predicted"/>
<evidence type="ECO:0008006" key="4">
    <source>
        <dbReference type="Google" id="ProtNLM"/>
    </source>
</evidence>
<evidence type="ECO:0000256" key="1">
    <source>
        <dbReference type="SAM" id="SignalP"/>
    </source>
</evidence>
<feature type="chain" id="PRO_5010691103" description="DUF1120 domain-containing protein" evidence="1">
    <location>
        <begin position="24"/>
        <end position="213"/>
    </location>
</feature>
<dbReference type="InterPro" id="IPR010546">
    <property type="entry name" value="DUF1120"/>
</dbReference>
<accession>A0A1V2KBX5</accession>
<organism evidence="2 3">
    <name type="scientific">Pseudomonas cedrina subsp. cedrina</name>
    <dbReference type="NCBI Taxonomy" id="76762"/>
    <lineage>
        <taxon>Bacteria</taxon>
        <taxon>Pseudomonadati</taxon>
        <taxon>Pseudomonadota</taxon>
        <taxon>Gammaproteobacteria</taxon>
        <taxon>Pseudomonadales</taxon>
        <taxon>Pseudomonadaceae</taxon>
        <taxon>Pseudomonas</taxon>
    </lineage>
</organism>
<dbReference type="AlphaFoldDB" id="A0A1V2KBX5"/>
<sequence>MGRFNLRGHACGLLLLLAPHAFAASSVDLTVTGLIVPSACTPTLSQGGVVDYGRLAAKDLNADSSTWMPTVTLRLSVNCSGPTLFALRGRDNREGTAHNDDDEKYGLGLINGNQRLGSYLLTVHAPVSAGLTLYTLMSLDDGQSWWQFPDGTWLSPAQMTAFGNAESGRPAPVALQTVTSELRVDTAIAPASGLTLTEEVALDGSATVDLFYL</sequence>
<evidence type="ECO:0000313" key="3">
    <source>
        <dbReference type="Proteomes" id="UP000189295"/>
    </source>
</evidence>
<dbReference type="Pfam" id="PF06551">
    <property type="entry name" value="DUF1120"/>
    <property type="match status" value="1"/>
</dbReference>
<reference evidence="2 3" key="1">
    <citation type="submission" date="2016-10" db="EMBL/GenBank/DDBJ databases">
        <title>Pseudomonas lactis sp. nov. and Pseudomonas paralactis sp. nov., isolated from bovine raw milk.</title>
        <authorList>
            <person name="Von Neubeck M."/>
            <person name="Huptas C."/>
            <person name="Glueck C."/>
            <person name="Krewinkel M."/>
            <person name="Stoeckel M."/>
            <person name="Stressler T."/>
            <person name="Fischer L."/>
            <person name="Hinrichs J."/>
            <person name="Scherer S."/>
            <person name="Wenning M."/>
        </authorList>
    </citation>
    <scope>NUCLEOTIDE SEQUENCE [LARGE SCALE GENOMIC DNA]</scope>
    <source>
        <strain evidence="2 3">DSM 17516</strain>
    </source>
</reference>
<dbReference type="OrthoDB" id="6602106at2"/>
<gene>
    <name evidence="2" type="ORF">BLL36_09935</name>
</gene>
<keyword evidence="1" id="KW-0732">Signal</keyword>
<evidence type="ECO:0000313" key="2">
    <source>
        <dbReference type="EMBL" id="ONH55212.1"/>
    </source>
</evidence>
<name>A0A1V2KBX5_PSECE</name>
<feature type="signal peptide" evidence="1">
    <location>
        <begin position="1"/>
        <end position="23"/>
    </location>
</feature>
<dbReference type="RefSeq" id="WP_076951290.1">
    <property type="nucleotide sequence ID" value="NZ_MNPW01000004.1"/>
</dbReference>
<dbReference type="Proteomes" id="UP000189295">
    <property type="component" value="Unassembled WGS sequence"/>
</dbReference>
<comment type="caution">
    <text evidence="2">The sequence shown here is derived from an EMBL/GenBank/DDBJ whole genome shotgun (WGS) entry which is preliminary data.</text>
</comment>